<comment type="similarity">
    <text evidence="1 5 6 10">Belongs to the histidinol dehydrogenase family.</text>
</comment>
<feature type="active site" description="Proton acceptor" evidence="5 7">
    <location>
        <position position="322"/>
    </location>
</feature>
<dbReference type="Pfam" id="PF00815">
    <property type="entry name" value="Histidinol_dh"/>
    <property type="match status" value="1"/>
</dbReference>
<feature type="binding site" evidence="5 8">
    <location>
        <position position="256"/>
    </location>
    <ligand>
        <name>substrate</name>
    </ligand>
</feature>
<evidence type="ECO:0000313" key="11">
    <source>
        <dbReference type="EMBL" id="ETR74280.1"/>
    </source>
</evidence>
<dbReference type="Proteomes" id="UP000189670">
    <property type="component" value="Unassembled WGS sequence"/>
</dbReference>
<comment type="pathway">
    <text evidence="5">Amino-acid biosynthesis; L-histidine biosynthesis; L-histidine from 5-phospho-alpha-D-ribose 1-diphosphate: step 9/9.</text>
</comment>
<organism evidence="11 12">
    <name type="scientific">Candidatus Magnetoglobus multicellularis str. Araruama</name>
    <dbReference type="NCBI Taxonomy" id="890399"/>
    <lineage>
        <taxon>Bacteria</taxon>
        <taxon>Pseudomonadati</taxon>
        <taxon>Thermodesulfobacteriota</taxon>
        <taxon>Desulfobacteria</taxon>
        <taxon>Desulfobacterales</taxon>
        <taxon>Desulfobacteraceae</taxon>
        <taxon>Candidatus Magnetoglobus</taxon>
    </lineage>
</organism>
<keyword evidence="2 5" id="KW-0479">Metal-binding</keyword>
<reference evidence="12" key="1">
    <citation type="submission" date="2012-11" db="EMBL/GenBank/DDBJ databases">
        <authorList>
            <person name="Lucero-Rivera Y.E."/>
            <person name="Tovar-Ramirez D."/>
        </authorList>
    </citation>
    <scope>NUCLEOTIDE SEQUENCE [LARGE SCALE GENOMIC DNA]</scope>
    <source>
        <strain evidence="12">Araruama</strain>
    </source>
</reference>
<evidence type="ECO:0000256" key="10">
    <source>
        <dbReference type="RuleBase" id="RU004175"/>
    </source>
</evidence>
<feature type="binding site" evidence="5 9">
    <location>
        <position position="256"/>
    </location>
    <ligand>
        <name>Zn(2+)</name>
        <dbReference type="ChEBI" id="CHEBI:29105"/>
    </ligand>
</feature>
<accession>A0A1V1PHK7</accession>
<dbReference type="PANTHER" id="PTHR21256:SF2">
    <property type="entry name" value="HISTIDINE BIOSYNTHESIS TRIFUNCTIONAL PROTEIN"/>
    <property type="match status" value="1"/>
</dbReference>
<dbReference type="EMBL" id="ATBP01000014">
    <property type="protein sequence ID" value="ETR74280.1"/>
    <property type="molecule type" value="Genomic_DNA"/>
</dbReference>
<dbReference type="GO" id="GO:0000105">
    <property type="term" value="P:L-histidine biosynthetic process"/>
    <property type="evidence" value="ECO:0007669"/>
    <property type="project" value="UniProtKB-UniRule"/>
</dbReference>
<dbReference type="UniPathway" id="UPA00031">
    <property type="reaction ID" value="UER00014"/>
</dbReference>
<feature type="active site" description="Proton acceptor" evidence="5 7">
    <location>
        <position position="321"/>
    </location>
</feature>
<feature type="binding site" evidence="5 9">
    <location>
        <position position="354"/>
    </location>
    <ligand>
        <name>Zn(2+)</name>
        <dbReference type="ChEBI" id="CHEBI:29105"/>
    </ligand>
</feature>
<proteinExistence type="inferred from homology"/>
<dbReference type="NCBIfam" id="TIGR00069">
    <property type="entry name" value="hisD"/>
    <property type="match status" value="1"/>
</dbReference>
<dbReference type="InterPro" id="IPR022695">
    <property type="entry name" value="Histidinol_DH_monofunct"/>
</dbReference>
<dbReference type="PRINTS" id="PR00083">
    <property type="entry name" value="HOLDHDRGNASE"/>
</dbReference>
<dbReference type="PIRSF" id="PIRSF000099">
    <property type="entry name" value="Histidinol_dh"/>
    <property type="match status" value="1"/>
</dbReference>
<evidence type="ECO:0000256" key="1">
    <source>
        <dbReference type="ARBA" id="ARBA00010178"/>
    </source>
</evidence>
<evidence type="ECO:0000256" key="5">
    <source>
        <dbReference type="HAMAP-Rule" id="MF_01024"/>
    </source>
</evidence>
<keyword evidence="5" id="KW-0028">Amino-acid biosynthesis</keyword>
<feature type="binding site" evidence="5 9">
    <location>
        <position position="253"/>
    </location>
    <ligand>
        <name>Zn(2+)</name>
        <dbReference type="ChEBI" id="CHEBI:29105"/>
    </ligand>
</feature>
<feature type="binding site" evidence="5 8">
    <location>
        <position position="253"/>
    </location>
    <ligand>
        <name>substrate</name>
    </ligand>
</feature>
<dbReference type="CDD" id="cd06572">
    <property type="entry name" value="Histidinol_dh"/>
    <property type="match status" value="1"/>
</dbReference>
<dbReference type="SUPFAM" id="SSF53720">
    <property type="entry name" value="ALDH-like"/>
    <property type="match status" value="1"/>
</dbReference>
<dbReference type="EC" id="1.1.1.23" evidence="5"/>
<evidence type="ECO:0000256" key="7">
    <source>
        <dbReference type="PIRSR" id="PIRSR000099-1"/>
    </source>
</evidence>
<dbReference type="GO" id="GO:0005829">
    <property type="term" value="C:cytosol"/>
    <property type="evidence" value="ECO:0007669"/>
    <property type="project" value="TreeGrafter"/>
</dbReference>
<feature type="binding site" evidence="5 8">
    <location>
        <position position="408"/>
    </location>
    <ligand>
        <name>substrate</name>
    </ligand>
</feature>
<keyword evidence="3 5" id="KW-0862">Zinc</keyword>
<name>A0A1V1PHK7_9BACT</name>
<feature type="binding site" evidence="5 8">
    <location>
        <position position="322"/>
    </location>
    <ligand>
        <name>substrate</name>
    </ligand>
</feature>
<dbReference type="InterPro" id="IPR016161">
    <property type="entry name" value="Ald_DH/histidinol_DH"/>
</dbReference>
<comment type="caution">
    <text evidence="5">Lacks conserved residue(s) required for the propagation of feature annotation.</text>
</comment>
<comment type="cofactor">
    <cofactor evidence="5 9">
        <name>Zn(2+)</name>
        <dbReference type="ChEBI" id="CHEBI:29105"/>
    </cofactor>
    <text evidence="5 9">Binds 1 zinc ion per subunit.</text>
</comment>
<evidence type="ECO:0000256" key="3">
    <source>
        <dbReference type="ARBA" id="ARBA00022833"/>
    </source>
</evidence>
<evidence type="ECO:0000256" key="8">
    <source>
        <dbReference type="PIRSR" id="PIRSR000099-3"/>
    </source>
</evidence>
<dbReference type="AlphaFoldDB" id="A0A1V1PHK7"/>
<feature type="binding site" evidence="5 8">
    <location>
        <position position="230"/>
    </location>
    <ligand>
        <name>substrate</name>
    </ligand>
</feature>
<dbReference type="GO" id="GO:0004399">
    <property type="term" value="F:histidinol dehydrogenase activity"/>
    <property type="evidence" value="ECO:0007669"/>
    <property type="project" value="UniProtKB-UniRule"/>
</dbReference>
<dbReference type="InterPro" id="IPR012131">
    <property type="entry name" value="Hstdl_DH"/>
</dbReference>
<evidence type="ECO:0000313" key="12">
    <source>
        <dbReference type="Proteomes" id="UP000189670"/>
    </source>
</evidence>
<dbReference type="PANTHER" id="PTHR21256">
    <property type="entry name" value="HISTIDINOL DEHYDROGENASE HDH"/>
    <property type="match status" value="1"/>
</dbReference>
<feature type="binding site" evidence="5 8">
    <location>
        <position position="413"/>
    </location>
    <ligand>
        <name>substrate</name>
    </ligand>
</feature>
<comment type="catalytic activity">
    <reaction evidence="5">
        <text>L-histidinol + 2 NAD(+) + H2O = L-histidine + 2 NADH + 3 H(+)</text>
        <dbReference type="Rhea" id="RHEA:20641"/>
        <dbReference type="ChEBI" id="CHEBI:15377"/>
        <dbReference type="ChEBI" id="CHEBI:15378"/>
        <dbReference type="ChEBI" id="CHEBI:57540"/>
        <dbReference type="ChEBI" id="CHEBI:57595"/>
        <dbReference type="ChEBI" id="CHEBI:57699"/>
        <dbReference type="ChEBI" id="CHEBI:57945"/>
        <dbReference type="EC" id="1.1.1.23"/>
    </reaction>
</comment>
<gene>
    <name evidence="5 11" type="primary">hisD</name>
    <name evidence="11" type="ORF">OMM_00338</name>
</gene>
<dbReference type="FunFam" id="3.40.50.1980:FF:000026">
    <property type="entry name" value="Histidinol dehydrogenase"/>
    <property type="match status" value="1"/>
</dbReference>
<evidence type="ECO:0000256" key="4">
    <source>
        <dbReference type="ARBA" id="ARBA00023002"/>
    </source>
</evidence>
<dbReference type="HAMAP" id="MF_01024">
    <property type="entry name" value="HisD"/>
    <property type="match status" value="1"/>
</dbReference>
<dbReference type="Gene3D" id="3.40.50.1980">
    <property type="entry name" value="Nitrogenase molybdenum iron protein domain"/>
    <property type="match status" value="2"/>
</dbReference>
<dbReference type="Gene3D" id="1.20.5.1300">
    <property type="match status" value="1"/>
</dbReference>
<feature type="binding site" evidence="5 8">
    <location>
        <position position="354"/>
    </location>
    <ligand>
        <name>substrate</name>
    </ligand>
</feature>
<dbReference type="GO" id="GO:0008270">
    <property type="term" value="F:zinc ion binding"/>
    <property type="evidence" value="ECO:0007669"/>
    <property type="project" value="UniProtKB-UniRule"/>
</dbReference>
<evidence type="ECO:0000256" key="2">
    <source>
        <dbReference type="ARBA" id="ARBA00022723"/>
    </source>
</evidence>
<dbReference type="FunFam" id="3.40.50.1980:FF:000001">
    <property type="entry name" value="Histidinol dehydrogenase"/>
    <property type="match status" value="1"/>
</dbReference>
<feature type="binding site" evidence="5 9">
    <location>
        <position position="413"/>
    </location>
    <ligand>
        <name>Zn(2+)</name>
        <dbReference type="ChEBI" id="CHEBI:29105"/>
    </ligand>
</feature>
<evidence type="ECO:0000256" key="9">
    <source>
        <dbReference type="PIRSR" id="PIRSR000099-4"/>
    </source>
</evidence>
<dbReference type="GO" id="GO:0051287">
    <property type="term" value="F:NAD binding"/>
    <property type="evidence" value="ECO:0007669"/>
    <property type="project" value="InterPro"/>
</dbReference>
<evidence type="ECO:0000256" key="6">
    <source>
        <dbReference type="PIRNR" id="PIRNR000099"/>
    </source>
</evidence>
<comment type="caution">
    <text evidence="11">The sequence shown here is derived from an EMBL/GenBank/DDBJ whole genome shotgun (WGS) entry which is preliminary data.</text>
</comment>
<protein>
    <recommendedName>
        <fullName evidence="5">Histidinol dehydrogenase</fullName>
        <shortName evidence="5">HDH</shortName>
        <ecNumber evidence="5">1.1.1.23</ecNumber>
    </recommendedName>
</protein>
<keyword evidence="4 5" id="KW-0560">Oxidoreductase</keyword>
<keyword evidence="5" id="KW-0368">Histidine biosynthesis</keyword>
<keyword evidence="5" id="KW-0520">NAD</keyword>
<comment type="function">
    <text evidence="5">Catalyzes the sequential NAD-dependent oxidations of L-histidinol to L-histidinaldehyde and then to L-histidine.</text>
</comment>
<sequence>MIPIIDKKLFMVNLTRGTSRNQTIQNRVTEIINTVIDKKDAALFEYTKKFDKIELTSLRVPESALSKALNELDKQTRSIFERAIENIQRFHQRQRMESWKETFDDGSQLGQRYTAIDRVGIYIPGGRAVYPSTLIMNAVPAQIAGVPSIAAISPPSESGLPHPLILATCALLKMNEIYAVGGAHGIAALAYGTESIAPVYKITGPGNAYVAEAKRQVFGIVGIDSIAGPSEILILHDDTDVPVEFIVRDLLSQAEHDPDARCTLITVSETTARQVAARLETLIPQLPRKEIMAESLQNNGRIIIVDDLDEGADLVNTIAPEHFELLVKDSTILSKIRNAGAIFVGQWSSEPAGDYFAGPNHTLPTNGAAKYASPLGVHDFQKHSSYIAYTQDRLMAQGKDIVQFAELEELFAHAAAINVRLENL</sequence>